<dbReference type="RefSeq" id="WP_021120162.1">
    <property type="nucleotide sequence ID" value="NZ_KE557275.1"/>
</dbReference>
<dbReference type="Pfam" id="PF13365">
    <property type="entry name" value="Trypsin_2"/>
    <property type="match status" value="1"/>
</dbReference>
<evidence type="ECO:0000256" key="4">
    <source>
        <dbReference type="ARBA" id="ARBA00022801"/>
    </source>
</evidence>
<feature type="domain" description="Peptidase S1" evidence="7">
    <location>
        <begin position="36"/>
        <end position="260"/>
    </location>
</feature>
<dbReference type="InterPro" id="IPR009003">
    <property type="entry name" value="Peptidase_S1_PA"/>
</dbReference>
<dbReference type="InterPro" id="IPR018114">
    <property type="entry name" value="TRYPSIN_HIS"/>
</dbReference>
<dbReference type="InterPro" id="IPR043504">
    <property type="entry name" value="Peptidase_S1_PA_chymotrypsin"/>
</dbReference>
<dbReference type="EC" id="3.4.21.-" evidence="6"/>
<dbReference type="PROSITE" id="PS50240">
    <property type="entry name" value="TRYPSIN_DOM"/>
    <property type="match status" value="1"/>
</dbReference>
<dbReference type="PROSITE" id="PS00134">
    <property type="entry name" value="TRYPSIN_HIS"/>
    <property type="match status" value="1"/>
</dbReference>
<protein>
    <recommendedName>
        <fullName evidence="6">Serine protease</fullName>
        <ecNumber evidence="6">3.4.21.-</ecNumber>
    </recommendedName>
</protein>
<dbReference type="GO" id="GO:0006508">
    <property type="term" value="P:proteolysis"/>
    <property type="evidence" value="ECO:0007669"/>
    <property type="project" value="UniProtKB-KW"/>
</dbReference>
<evidence type="ECO:0000256" key="2">
    <source>
        <dbReference type="ARBA" id="ARBA00022670"/>
    </source>
</evidence>
<dbReference type="HOGENOM" id="CLU_071546_1_0_5"/>
<evidence type="ECO:0000256" key="3">
    <source>
        <dbReference type="ARBA" id="ARBA00022729"/>
    </source>
</evidence>
<dbReference type="AlphaFoldDB" id="S9QTY9"/>
<keyword evidence="4 6" id="KW-0378">Hydrolase</keyword>
<evidence type="ECO:0000313" key="8">
    <source>
        <dbReference type="EMBL" id="EPX83072.1"/>
    </source>
</evidence>
<dbReference type="InterPro" id="IPR001254">
    <property type="entry name" value="Trypsin_dom"/>
</dbReference>
<keyword evidence="2 6" id="KW-0645">Protease</keyword>
<comment type="caution">
    <text evidence="8">The sequence shown here is derived from an EMBL/GenBank/DDBJ whole genome shotgun (WGS) entry which is preliminary data.</text>
</comment>
<comment type="similarity">
    <text evidence="1 6">Belongs to the peptidase S1B family.</text>
</comment>
<name>S9QTY9_9RHOB</name>
<dbReference type="PRINTS" id="PR00839">
    <property type="entry name" value="V8PROTEASE"/>
</dbReference>
<evidence type="ECO:0000259" key="7">
    <source>
        <dbReference type="PROSITE" id="PS50240"/>
    </source>
</evidence>
<keyword evidence="3" id="KW-0732">Signal</keyword>
<keyword evidence="5 6" id="KW-0720">Serine protease</keyword>
<evidence type="ECO:0000256" key="5">
    <source>
        <dbReference type="ARBA" id="ARBA00022825"/>
    </source>
</evidence>
<dbReference type="Proteomes" id="UP000015347">
    <property type="component" value="Unassembled WGS sequence"/>
</dbReference>
<dbReference type="PANTHER" id="PTHR15462:SF8">
    <property type="entry name" value="SERINE PROTEASE"/>
    <property type="match status" value="1"/>
</dbReference>
<evidence type="ECO:0000256" key="6">
    <source>
        <dbReference type="RuleBase" id="RU004296"/>
    </source>
</evidence>
<dbReference type="eggNOG" id="COG3591">
    <property type="taxonomic scope" value="Bacteria"/>
</dbReference>
<gene>
    <name evidence="8" type="ORF">Salmuc_02870</name>
</gene>
<evidence type="ECO:0000256" key="1">
    <source>
        <dbReference type="ARBA" id="ARBA00008764"/>
    </source>
</evidence>
<sequence>MPAARAQDMRGLDTMQTPGEMLGWEGVGRLDLPGGFCTGALIAPDIVLTAAHCVHDRATGAPVEARGMIFRAGFHRGQSIVQRRVLRWVVPGGYVPTAGGQIGSSAIAQDVALLKLESAVSSAQADPFRVHEIPPEGTDVSVVSYGRGREDVLSREAGCTMVRRYRGGIMGFDCNVTFGSSGAPVFLRENGRLRILSVVSGGTDLGRSGGEAFGPSLPDTVARLAARLRRDDARPSVSAGARRVTVGGNREGIGARFVRP</sequence>
<dbReference type="EMBL" id="APVH01000017">
    <property type="protein sequence ID" value="EPX83072.1"/>
    <property type="molecule type" value="Genomic_DNA"/>
</dbReference>
<keyword evidence="9" id="KW-1185">Reference proteome</keyword>
<accession>S9QTY9</accession>
<dbReference type="GO" id="GO:0004252">
    <property type="term" value="F:serine-type endopeptidase activity"/>
    <property type="evidence" value="ECO:0007669"/>
    <property type="project" value="InterPro"/>
</dbReference>
<dbReference type="SUPFAM" id="SSF50494">
    <property type="entry name" value="Trypsin-like serine proteases"/>
    <property type="match status" value="1"/>
</dbReference>
<proteinExistence type="inferred from homology"/>
<dbReference type="STRING" id="1123237.Salmuc_02870"/>
<dbReference type="InterPro" id="IPR008256">
    <property type="entry name" value="Peptidase_S1B"/>
</dbReference>
<dbReference type="SMART" id="SM00020">
    <property type="entry name" value="Tryp_SPc"/>
    <property type="match status" value="1"/>
</dbReference>
<dbReference type="PANTHER" id="PTHR15462">
    <property type="entry name" value="SERINE PROTEASE"/>
    <property type="match status" value="1"/>
</dbReference>
<organism evidence="8 9">
    <name type="scientific">Salipiger mucosus DSM 16094</name>
    <dbReference type="NCBI Taxonomy" id="1123237"/>
    <lineage>
        <taxon>Bacteria</taxon>
        <taxon>Pseudomonadati</taxon>
        <taxon>Pseudomonadota</taxon>
        <taxon>Alphaproteobacteria</taxon>
        <taxon>Rhodobacterales</taxon>
        <taxon>Roseobacteraceae</taxon>
        <taxon>Salipiger</taxon>
    </lineage>
</organism>
<evidence type="ECO:0000313" key="9">
    <source>
        <dbReference type="Proteomes" id="UP000015347"/>
    </source>
</evidence>
<reference evidence="9" key="1">
    <citation type="journal article" date="2014" name="Stand. Genomic Sci.">
        <title>Genome sequence of the exopolysaccharide-producing Salipiger mucosus type strain (DSM 16094(T)), a moderately halophilic member of the Roseobacter clade.</title>
        <authorList>
            <person name="Riedel T."/>
            <person name="Spring S."/>
            <person name="Fiebig A."/>
            <person name="Petersen J."/>
            <person name="Kyrpides N.C."/>
            <person name="Goker M."/>
            <person name="Klenk H.P."/>
        </authorList>
    </citation>
    <scope>NUCLEOTIDE SEQUENCE [LARGE SCALE GENOMIC DNA]</scope>
    <source>
        <strain evidence="9">DSM 16094</strain>
    </source>
</reference>
<dbReference type="Gene3D" id="2.40.10.10">
    <property type="entry name" value="Trypsin-like serine proteases"/>
    <property type="match status" value="2"/>
</dbReference>
<dbReference type="InterPro" id="IPR050966">
    <property type="entry name" value="Glutamyl_endopeptidase"/>
</dbReference>